<comment type="caution">
    <text evidence="1">The sequence shown here is derived from an EMBL/GenBank/DDBJ whole genome shotgun (WGS) entry which is preliminary data.</text>
</comment>
<sequence length="101" mass="11103">MKLQHIPLGGRFEFEGKVFVKTGPLTASSEQGGQCMIPRYAHLKPLDLPATEDKPGLRRKLDEKAVKAAFNDFYGTCSALLGESAQPELEAARQRFLAALK</sequence>
<reference evidence="1 2" key="1">
    <citation type="submission" date="2015-12" db="EMBL/GenBank/DDBJ databases">
        <title>Nitrous oxide reduction kinetics distinguish bacteria harboring typical versus atypical NosZ.</title>
        <authorList>
            <person name="Yoon S."/>
            <person name="Nissen S."/>
            <person name="Park D."/>
            <person name="Sanford R.A."/>
            <person name="Loeffler F.E."/>
        </authorList>
    </citation>
    <scope>NUCLEOTIDE SEQUENCE [LARGE SCALE GENOMIC DNA]</scope>
    <source>
        <strain evidence="1 2">ATCC BAA-841</strain>
    </source>
</reference>
<organism evidence="1 2">
    <name type="scientific">Dechloromonas denitrificans</name>
    <dbReference type="NCBI Taxonomy" id="281362"/>
    <lineage>
        <taxon>Bacteria</taxon>
        <taxon>Pseudomonadati</taxon>
        <taxon>Pseudomonadota</taxon>
        <taxon>Betaproteobacteria</taxon>
        <taxon>Rhodocyclales</taxon>
        <taxon>Azonexaceae</taxon>
        <taxon>Dechloromonas</taxon>
    </lineage>
</organism>
<accession>A0A133XM09</accession>
<gene>
    <name evidence="1" type="ORF">AT959_02605</name>
</gene>
<name>A0A133XM09_9RHOO</name>
<keyword evidence="2" id="KW-1185">Reference proteome</keyword>
<protein>
    <submittedName>
        <fullName evidence="1">Uncharacterized protein</fullName>
    </submittedName>
</protein>
<dbReference type="Proteomes" id="UP000070186">
    <property type="component" value="Unassembled WGS sequence"/>
</dbReference>
<dbReference type="AlphaFoldDB" id="A0A133XM09"/>
<dbReference type="RefSeq" id="WP_066880286.1">
    <property type="nucleotide sequence ID" value="NZ_LODL01000007.1"/>
</dbReference>
<evidence type="ECO:0000313" key="2">
    <source>
        <dbReference type="Proteomes" id="UP000070186"/>
    </source>
</evidence>
<proteinExistence type="predicted"/>
<dbReference type="STRING" id="281362.AT959_02605"/>
<evidence type="ECO:0000313" key="1">
    <source>
        <dbReference type="EMBL" id="KXB31973.1"/>
    </source>
</evidence>
<dbReference type="EMBL" id="LODL01000007">
    <property type="protein sequence ID" value="KXB31973.1"/>
    <property type="molecule type" value="Genomic_DNA"/>
</dbReference>